<evidence type="ECO:0000256" key="1">
    <source>
        <dbReference type="SAM" id="MobiDB-lite"/>
    </source>
</evidence>
<proteinExistence type="predicted"/>
<reference evidence="2 3" key="1">
    <citation type="journal article" date="2014" name="Mol. Plant">
        <title>Chromosome Scale Genome Assembly and Transcriptome Profiling of Nannochloropsis gaditana in Nitrogen Depletion.</title>
        <authorList>
            <person name="Corteggiani Carpinelli E."/>
            <person name="Telatin A."/>
            <person name="Vitulo N."/>
            <person name="Forcato C."/>
            <person name="D'Angelo M."/>
            <person name="Schiavon R."/>
            <person name="Vezzi A."/>
            <person name="Giacometti G.M."/>
            <person name="Morosinotto T."/>
            <person name="Valle G."/>
        </authorList>
    </citation>
    <scope>NUCLEOTIDE SEQUENCE [LARGE SCALE GENOMIC DNA]</scope>
    <source>
        <strain evidence="2 3">B-31</strain>
    </source>
</reference>
<dbReference type="Proteomes" id="UP000019335">
    <property type="component" value="Unassembled WGS sequence"/>
</dbReference>
<sequence>MGWTLGGRGRRRVRSKHGEEEGGREGGREDGTLFSLLLEDPSLPGLPLTEVAVNRPYALYLRGMSPSGVVRLQLLLRGRDQEGEQIGRQGEVRRLGSVKMDGWGNGREDGEEIIFIREGEQPREKIEGNNGRIVVVLPDFGEAFALQAVDTVTGTVGFSPLLMATSGGTRRSYGTMEF</sequence>
<keyword evidence="3" id="KW-1185">Reference proteome</keyword>
<protein>
    <submittedName>
        <fullName evidence="2">Uncharacterized protein</fullName>
    </submittedName>
</protein>
<comment type="caution">
    <text evidence="2">The sequence shown here is derived from an EMBL/GenBank/DDBJ whole genome shotgun (WGS) entry which is preliminary data.</text>
</comment>
<feature type="region of interest" description="Disordered" evidence="1">
    <location>
        <begin position="1"/>
        <end position="31"/>
    </location>
</feature>
<name>W7T1A1_9STRA</name>
<feature type="compositionally biased region" description="Basic and acidic residues" evidence="1">
    <location>
        <begin position="16"/>
        <end position="31"/>
    </location>
</feature>
<dbReference type="EMBL" id="AZIL01002756">
    <property type="protein sequence ID" value="EWM20865.1"/>
    <property type="molecule type" value="Genomic_DNA"/>
</dbReference>
<accession>W7T1A1</accession>
<organism evidence="2 3">
    <name type="scientific">Nannochloropsis gaditana</name>
    <dbReference type="NCBI Taxonomy" id="72520"/>
    <lineage>
        <taxon>Eukaryota</taxon>
        <taxon>Sar</taxon>
        <taxon>Stramenopiles</taxon>
        <taxon>Ochrophyta</taxon>
        <taxon>Eustigmatophyceae</taxon>
        <taxon>Eustigmatales</taxon>
        <taxon>Monodopsidaceae</taxon>
        <taxon>Nannochloropsis</taxon>
    </lineage>
</organism>
<evidence type="ECO:0000313" key="2">
    <source>
        <dbReference type="EMBL" id="EWM20865.1"/>
    </source>
</evidence>
<evidence type="ECO:0000313" key="3">
    <source>
        <dbReference type="Proteomes" id="UP000019335"/>
    </source>
</evidence>
<gene>
    <name evidence="2" type="ORF">Naga_101248g2</name>
</gene>
<dbReference type="AlphaFoldDB" id="W7T1A1"/>